<feature type="domain" description="UspA" evidence="3">
    <location>
        <begin position="5"/>
        <end position="133"/>
    </location>
</feature>
<organism evidence="4 5">
    <name type="scientific">Actinacidiphila oryziradicis</name>
    <dbReference type="NCBI Taxonomy" id="2571141"/>
    <lineage>
        <taxon>Bacteria</taxon>
        <taxon>Bacillati</taxon>
        <taxon>Actinomycetota</taxon>
        <taxon>Actinomycetes</taxon>
        <taxon>Kitasatosporales</taxon>
        <taxon>Streptomycetaceae</taxon>
        <taxon>Actinacidiphila</taxon>
    </lineage>
</organism>
<dbReference type="InterPro" id="IPR006015">
    <property type="entry name" value="Universal_stress_UspA"/>
</dbReference>
<keyword evidence="5" id="KW-1185">Reference proteome</keyword>
<evidence type="ECO:0000313" key="4">
    <source>
        <dbReference type="EMBL" id="TJZ99581.1"/>
    </source>
</evidence>
<evidence type="ECO:0000256" key="2">
    <source>
        <dbReference type="SAM" id="MobiDB-lite"/>
    </source>
</evidence>
<feature type="region of interest" description="Disordered" evidence="2">
    <location>
        <begin position="131"/>
        <end position="204"/>
    </location>
</feature>
<name>A0A4U0RTT8_9ACTN</name>
<protein>
    <submittedName>
        <fullName evidence="4">Universal stress protein</fullName>
    </submittedName>
</protein>
<comment type="caution">
    <text evidence="4">The sequence shown here is derived from an EMBL/GenBank/DDBJ whole genome shotgun (WGS) entry which is preliminary data.</text>
</comment>
<dbReference type="PANTHER" id="PTHR31964">
    <property type="entry name" value="ADENINE NUCLEOTIDE ALPHA HYDROLASES-LIKE SUPERFAMILY PROTEIN"/>
    <property type="match status" value="1"/>
</dbReference>
<dbReference type="RefSeq" id="WP_136729879.1">
    <property type="nucleotide sequence ID" value="NZ_SUMC01000102.1"/>
</dbReference>
<gene>
    <name evidence="4" type="ORF">FCI23_45315</name>
</gene>
<dbReference type="EMBL" id="SUMC01000102">
    <property type="protein sequence ID" value="TJZ99581.1"/>
    <property type="molecule type" value="Genomic_DNA"/>
</dbReference>
<evidence type="ECO:0000256" key="1">
    <source>
        <dbReference type="ARBA" id="ARBA00008791"/>
    </source>
</evidence>
<dbReference type="SUPFAM" id="SSF52402">
    <property type="entry name" value="Adenine nucleotide alpha hydrolases-like"/>
    <property type="match status" value="1"/>
</dbReference>
<reference evidence="4 5" key="1">
    <citation type="submission" date="2019-04" db="EMBL/GenBank/DDBJ databases">
        <title>Streptomyces oryziradicis sp. nov., a novel actinomycete isolated from rhizosphere soil of rice (Oryza sativa L.).</title>
        <authorList>
            <person name="Li C."/>
        </authorList>
    </citation>
    <scope>NUCLEOTIDE SEQUENCE [LARGE SCALE GENOMIC DNA]</scope>
    <source>
        <strain evidence="4 5">NEAU-C40</strain>
    </source>
</reference>
<dbReference type="Proteomes" id="UP000305778">
    <property type="component" value="Unassembled WGS sequence"/>
</dbReference>
<evidence type="ECO:0000259" key="3">
    <source>
        <dbReference type="Pfam" id="PF00582"/>
    </source>
</evidence>
<dbReference type="PANTHER" id="PTHR31964:SF113">
    <property type="entry name" value="USPA DOMAIN-CONTAINING PROTEIN"/>
    <property type="match status" value="1"/>
</dbReference>
<dbReference type="InterPro" id="IPR006016">
    <property type="entry name" value="UspA"/>
</dbReference>
<feature type="compositionally biased region" description="Low complexity" evidence="2">
    <location>
        <begin position="153"/>
        <end position="163"/>
    </location>
</feature>
<dbReference type="AlphaFoldDB" id="A0A4U0RTT8"/>
<dbReference type="Pfam" id="PF00582">
    <property type="entry name" value="Usp"/>
    <property type="match status" value="1"/>
</dbReference>
<dbReference type="InterPro" id="IPR014729">
    <property type="entry name" value="Rossmann-like_a/b/a_fold"/>
</dbReference>
<dbReference type="OrthoDB" id="3174546at2"/>
<evidence type="ECO:0000313" key="5">
    <source>
        <dbReference type="Proteomes" id="UP000305778"/>
    </source>
</evidence>
<accession>A0A4U0RTT8</accession>
<proteinExistence type="inferred from homology"/>
<dbReference type="PRINTS" id="PR01438">
    <property type="entry name" value="UNVRSLSTRESS"/>
</dbReference>
<sequence>MEFPVVVGVDGSDASLQAVDWAVEEAALHNRVLRIVYASLWERYEGFARSMDTEPSAGRAMAENILGVAEERAARRRPDVKVSRDLLAEEPVEALVYEGRSAFALVVGSHGRGELTEMLLGSVGLGVAGHASCTRDSTPRCGTDDSSPTGLKPSSCSPSASSSHRTRPAAHCTRPAPFSSPQADPALHPAQPQRPPQSRSGTLWIERPERALRCVTRGPPAPTHRSLLVKTLMASSGDLGTLCYRVSCKVSHKPRLSGACAEVSCRRSGQGHVEPPERIEGGLGTLTAFAQARCRLRSSAP</sequence>
<dbReference type="Gene3D" id="3.40.50.620">
    <property type="entry name" value="HUPs"/>
    <property type="match status" value="1"/>
</dbReference>
<comment type="similarity">
    <text evidence="1">Belongs to the universal stress protein A family.</text>
</comment>